<keyword evidence="11" id="KW-1185">Reference proteome</keyword>
<feature type="binding site" evidence="9">
    <location>
        <position position="45"/>
    </location>
    <ligand>
        <name>S-adenosyl-L-methionine</name>
        <dbReference type="ChEBI" id="CHEBI:59789"/>
    </ligand>
</feature>
<feature type="binding site" evidence="9">
    <location>
        <position position="10"/>
    </location>
    <ligand>
        <name>S-adenosyl-L-methionine</name>
        <dbReference type="ChEBI" id="CHEBI:59789"/>
    </ligand>
</feature>
<evidence type="ECO:0000313" key="10">
    <source>
        <dbReference type="EMBL" id="TDR23564.1"/>
    </source>
</evidence>
<evidence type="ECO:0000256" key="3">
    <source>
        <dbReference type="ARBA" id="ARBA00008145"/>
    </source>
</evidence>
<dbReference type="PANTHER" id="PTHR10259:SF11">
    <property type="entry name" value="THIOPURINE S-METHYLTRANSFERASE"/>
    <property type="match status" value="1"/>
</dbReference>
<reference evidence="10 11" key="1">
    <citation type="submission" date="2019-03" db="EMBL/GenBank/DDBJ databases">
        <title>Genomic Encyclopedia of Type Strains, Phase IV (KMG-IV): sequencing the most valuable type-strain genomes for metagenomic binning, comparative biology and taxonomic classification.</title>
        <authorList>
            <person name="Goeker M."/>
        </authorList>
    </citation>
    <scope>NUCLEOTIDE SEQUENCE [LARGE SCALE GENOMIC DNA]</scope>
    <source>
        <strain evidence="10 11">DSM 25488</strain>
    </source>
</reference>
<evidence type="ECO:0000256" key="7">
    <source>
        <dbReference type="ARBA" id="ARBA00022679"/>
    </source>
</evidence>
<dbReference type="Gene3D" id="3.40.50.150">
    <property type="entry name" value="Vaccinia Virus protein VP39"/>
    <property type="match status" value="1"/>
</dbReference>
<dbReference type="InterPro" id="IPR022474">
    <property type="entry name" value="Thiopur_S-MeTfrase_Se/Te_detox"/>
</dbReference>
<evidence type="ECO:0000256" key="2">
    <source>
        <dbReference type="ARBA" id="ARBA00004496"/>
    </source>
</evidence>
<dbReference type="OrthoDB" id="9778208at2"/>
<keyword evidence="5 9" id="KW-0963">Cytoplasm</keyword>
<comment type="caution">
    <text evidence="10">The sequence shown here is derived from an EMBL/GenBank/DDBJ whole genome shotgun (WGS) entry which is preliminary data.</text>
</comment>
<organism evidence="10 11">
    <name type="scientific">Marinicella litoralis</name>
    <dbReference type="NCBI Taxonomy" id="644220"/>
    <lineage>
        <taxon>Bacteria</taxon>
        <taxon>Pseudomonadati</taxon>
        <taxon>Pseudomonadota</taxon>
        <taxon>Gammaproteobacteria</taxon>
        <taxon>Lysobacterales</taxon>
        <taxon>Marinicellaceae</taxon>
        <taxon>Marinicella</taxon>
    </lineage>
</organism>
<evidence type="ECO:0000256" key="8">
    <source>
        <dbReference type="ARBA" id="ARBA00022691"/>
    </source>
</evidence>
<dbReference type="InterPro" id="IPR008854">
    <property type="entry name" value="TPMT"/>
</dbReference>
<dbReference type="InterPro" id="IPR029063">
    <property type="entry name" value="SAM-dependent_MTases_sf"/>
</dbReference>
<dbReference type="CDD" id="cd02440">
    <property type="entry name" value="AdoMet_MTases"/>
    <property type="match status" value="1"/>
</dbReference>
<dbReference type="PANTHER" id="PTHR10259">
    <property type="entry name" value="THIOPURINE S-METHYLTRANSFERASE"/>
    <property type="match status" value="1"/>
</dbReference>
<gene>
    <name evidence="9" type="primary">tpm</name>
    <name evidence="10" type="ORF">C8D91_0427</name>
</gene>
<comment type="catalytic activity">
    <reaction evidence="1 9">
        <text>S-adenosyl-L-methionine + a thiopurine = S-adenosyl-L-homocysteine + a thiopurine S-methylether.</text>
        <dbReference type="EC" id="2.1.1.67"/>
    </reaction>
</comment>
<dbReference type="PIRSF" id="PIRSF023956">
    <property type="entry name" value="Thiopurine_S-methyltransferase"/>
    <property type="match status" value="1"/>
</dbReference>
<dbReference type="FunFam" id="3.40.50.150:FF:000101">
    <property type="entry name" value="Thiopurine S-methyltransferase"/>
    <property type="match status" value="1"/>
</dbReference>
<evidence type="ECO:0000256" key="6">
    <source>
        <dbReference type="ARBA" id="ARBA00022603"/>
    </source>
</evidence>
<keyword evidence="6 9" id="KW-0489">Methyltransferase</keyword>
<proteinExistence type="inferred from homology"/>
<dbReference type="NCBIfam" id="NF009732">
    <property type="entry name" value="PRK13255.1"/>
    <property type="match status" value="1"/>
</dbReference>
<dbReference type="AlphaFoldDB" id="A0A4R6XZ06"/>
<accession>A0A4R6XZ06</accession>
<dbReference type="GO" id="GO:0032259">
    <property type="term" value="P:methylation"/>
    <property type="evidence" value="ECO:0007669"/>
    <property type="project" value="UniProtKB-KW"/>
</dbReference>
<evidence type="ECO:0000256" key="9">
    <source>
        <dbReference type="HAMAP-Rule" id="MF_00812"/>
    </source>
</evidence>
<dbReference type="GO" id="GO:0008119">
    <property type="term" value="F:thiopurine S-methyltransferase activity"/>
    <property type="evidence" value="ECO:0007669"/>
    <property type="project" value="UniProtKB-UniRule"/>
</dbReference>
<dbReference type="HAMAP" id="MF_00812">
    <property type="entry name" value="Thiopur_methtran"/>
    <property type="match status" value="1"/>
</dbReference>
<name>A0A4R6XZ06_9GAMM</name>
<dbReference type="GO" id="GO:0010038">
    <property type="term" value="P:response to metal ion"/>
    <property type="evidence" value="ECO:0007669"/>
    <property type="project" value="InterPro"/>
</dbReference>
<evidence type="ECO:0000256" key="4">
    <source>
        <dbReference type="ARBA" id="ARBA00011905"/>
    </source>
</evidence>
<comment type="similarity">
    <text evidence="3 9">Belongs to the class I-like SAM-binding methyltransferase superfamily. TPMT family.</text>
</comment>
<dbReference type="GO" id="GO:0005737">
    <property type="term" value="C:cytoplasm"/>
    <property type="evidence" value="ECO:0007669"/>
    <property type="project" value="UniProtKB-SubCell"/>
</dbReference>
<evidence type="ECO:0000256" key="1">
    <source>
        <dbReference type="ARBA" id="ARBA00000903"/>
    </source>
</evidence>
<dbReference type="Proteomes" id="UP000295724">
    <property type="component" value="Unassembled WGS sequence"/>
</dbReference>
<dbReference type="PROSITE" id="PS51585">
    <property type="entry name" value="SAM_MT_TPMT"/>
    <property type="match status" value="1"/>
</dbReference>
<comment type="subcellular location">
    <subcellularLocation>
        <location evidence="2 9">Cytoplasm</location>
    </subcellularLocation>
</comment>
<evidence type="ECO:0000256" key="5">
    <source>
        <dbReference type="ARBA" id="ARBA00022490"/>
    </source>
</evidence>
<dbReference type="Pfam" id="PF05724">
    <property type="entry name" value="TPMT"/>
    <property type="match status" value="1"/>
</dbReference>
<dbReference type="EMBL" id="SNZB01000001">
    <property type="protein sequence ID" value="TDR23564.1"/>
    <property type="molecule type" value="Genomic_DNA"/>
</dbReference>
<dbReference type="RefSeq" id="WP_099017804.1">
    <property type="nucleotide sequence ID" value="NZ_NIHB01000001.1"/>
</dbReference>
<sequence>MQKEFWFDVWQNNELGFDQKAVNPLLVSHIKSLNLATGDTVFVPLCGKSIDMIWLLKQGYKVVGVELSEAAIEQFFATLEVKAEIWNDRSFKRYSAYNIEILVGDYFQLSDDIVGPIDAIYDRASLVALPHDMRLAYCRHLMEVCDLAPQLLITFDYDQGLQEGPPFSISQNEVIQHYDAHYQVTLLDSVDVKGGLKGGCQADEQVWLLL</sequence>
<feature type="binding site" evidence="9">
    <location>
        <position position="66"/>
    </location>
    <ligand>
        <name>S-adenosyl-L-methionine</name>
        <dbReference type="ChEBI" id="CHEBI:59789"/>
    </ligand>
</feature>
<keyword evidence="7 9" id="KW-0808">Transferase</keyword>
<protein>
    <recommendedName>
        <fullName evidence="4 9">Thiopurine S-methyltransferase</fullName>
        <ecNumber evidence="4 9">2.1.1.67</ecNumber>
    </recommendedName>
    <alternativeName>
        <fullName evidence="9">Thiopurine methyltransferase</fullName>
    </alternativeName>
</protein>
<dbReference type="NCBIfam" id="TIGR03840">
    <property type="entry name" value="TMPT_Se_Te"/>
    <property type="match status" value="1"/>
</dbReference>
<dbReference type="SUPFAM" id="SSF53335">
    <property type="entry name" value="S-adenosyl-L-methionine-dependent methyltransferases"/>
    <property type="match status" value="1"/>
</dbReference>
<keyword evidence="8 9" id="KW-0949">S-adenosyl-L-methionine</keyword>
<dbReference type="InterPro" id="IPR025835">
    <property type="entry name" value="Thiopurine_S-MeTrfase"/>
</dbReference>
<evidence type="ECO:0000313" key="11">
    <source>
        <dbReference type="Proteomes" id="UP000295724"/>
    </source>
</evidence>
<feature type="binding site" evidence="9">
    <location>
        <position position="123"/>
    </location>
    <ligand>
        <name>S-adenosyl-L-methionine</name>
        <dbReference type="ChEBI" id="CHEBI:59789"/>
    </ligand>
</feature>
<dbReference type="EC" id="2.1.1.67" evidence="4 9"/>